<feature type="domain" description="Antitoxin Xre/MbcA/ParS-like toxin-binding" evidence="1">
    <location>
        <begin position="48"/>
        <end position="96"/>
    </location>
</feature>
<dbReference type="EMBL" id="FWXD01000014">
    <property type="protein sequence ID" value="SMC26486.1"/>
    <property type="molecule type" value="Genomic_DNA"/>
</dbReference>
<dbReference type="OrthoDB" id="5918037at2"/>
<keyword evidence="3" id="KW-1185">Reference proteome</keyword>
<dbReference type="Proteomes" id="UP000192761">
    <property type="component" value="Unassembled WGS sequence"/>
</dbReference>
<reference evidence="2 3" key="1">
    <citation type="submission" date="2017-04" db="EMBL/GenBank/DDBJ databases">
        <authorList>
            <person name="Afonso C.L."/>
            <person name="Miller P.J."/>
            <person name="Scott M.A."/>
            <person name="Spackman E."/>
            <person name="Goraichik I."/>
            <person name="Dimitrov K.M."/>
            <person name="Suarez D.L."/>
            <person name="Swayne D.E."/>
        </authorList>
    </citation>
    <scope>NUCLEOTIDE SEQUENCE [LARGE SCALE GENOMIC DNA]</scope>
    <source>
        <strain evidence="2 3">DSM 23236</strain>
    </source>
</reference>
<evidence type="ECO:0000313" key="2">
    <source>
        <dbReference type="EMBL" id="SMC26486.1"/>
    </source>
</evidence>
<evidence type="ECO:0000259" key="1">
    <source>
        <dbReference type="Pfam" id="PF09722"/>
    </source>
</evidence>
<gene>
    <name evidence="2" type="ORF">SAMN02745857_02502</name>
</gene>
<organism evidence="2 3">
    <name type="scientific">Andreprevotia lacus DSM 23236</name>
    <dbReference type="NCBI Taxonomy" id="1121001"/>
    <lineage>
        <taxon>Bacteria</taxon>
        <taxon>Pseudomonadati</taxon>
        <taxon>Pseudomonadota</taxon>
        <taxon>Betaproteobacteria</taxon>
        <taxon>Neisseriales</taxon>
        <taxon>Chitinibacteraceae</taxon>
        <taxon>Andreprevotia</taxon>
    </lineage>
</organism>
<dbReference type="RefSeq" id="WP_084091142.1">
    <property type="nucleotide sequence ID" value="NZ_FWXD01000014.1"/>
</dbReference>
<accession>A0A1W1XRF7</accession>
<dbReference type="InterPro" id="IPR024467">
    <property type="entry name" value="Xre/MbcA/ParS-like_toxin-bd"/>
</dbReference>
<proteinExistence type="predicted"/>
<protein>
    <recommendedName>
        <fullName evidence="1">Antitoxin Xre/MbcA/ParS-like toxin-binding domain-containing protein</fullName>
    </recommendedName>
</protein>
<sequence>MAHHLKILRIAQELDEQLADQPELRAELMMLAENAPHELLPWLNVVEHAESVLGDLHSAVAWFRNPESTLNGATPASLLYQPDGVELAQTILTKMQQKKRF</sequence>
<dbReference type="Pfam" id="PF09722">
    <property type="entry name" value="Xre_MbcA_ParS_C"/>
    <property type="match status" value="1"/>
</dbReference>
<name>A0A1W1XRF7_9NEIS</name>
<dbReference type="AlphaFoldDB" id="A0A1W1XRF7"/>
<evidence type="ECO:0000313" key="3">
    <source>
        <dbReference type="Proteomes" id="UP000192761"/>
    </source>
</evidence>